<dbReference type="AlphaFoldDB" id="A0A9P6GYG0"/>
<sequence>MTYYDGEEYRETLPRDVDDEYWLNTEGPDPRDRYVPWIEEDGSCCCWVQESYILDLMKEAEEKKQQSIMTLKSTKEKKTKQINKKRNPKKVVHKANKNKGKPTTKNTIKPKKVVLNTSPTVYSPSITPNKETKDKQRLSTIIDKIDTITPPDIETSSLSEIFTEPIETSISINSIDPPNKEIEDKQRLLEIQKQINSIPPDIETSSLSEPIETSITRNSIDPPNKETEDKQRLLEIQKQINSIPPDIETSSLSEIITEPIETSISRMFNFKDMINFWKNLESKNKLK</sequence>
<evidence type="ECO:0000313" key="3">
    <source>
        <dbReference type="Proteomes" id="UP000740883"/>
    </source>
</evidence>
<reference evidence="2 3" key="1">
    <citation type="journal article" date="2020" name="Genome Biol. Evol.">
        <title>Comparative genomics of strictly vertically transmitted, feminizing microsporidia endosymbionts of amphipod crustaceans.</title>
        <authorList>
            <person name="Cormier A."/>
            <person name="Chebbi M.A."/>
            <person name="Giraud I."/>
            <person name="Wattier R."/>
            <person name="Teixeira M."/>
            <person name="Gilbert C."/>
            <person name="Rigaud T."/>
            <person name="Cordaux R."/>
        </authorList>
    </citation>
    <scope>NUCLEOTIDE SEQUENCE [LARGE SCALE GENOMIC DNA]</scope>
    <source>
        <strain evidence="2 3">Ou3-Ou53</strain>
    </source>
</reference>
<proteinExistence type="predicted"/>
<dbReference type="Proteomes" id="UP000740883">
    <property type="component" value="Unassembled WGS sequence"/>
</dbReference>
<feature type="compositionally biased region" description="Basic residues" evidence="1">
    <location>
        <begin position="75"/>
        <end position="106"/>
    </location>
</feature>
<comment type="caution">
    <text evidence="2">The sequence shown here is derived from an EMBL/GenBank/DDBJ whole genome shotgun (WGS) entry which is preliminary data.</text>
</comment>
<keyword evidence="3" id="KW-1185">Reference proteome</keyword>
<evidence type="ECO:0000256" key="1">
    <source>
        <dbReference type="SAM" id="MobiDB-lite"/>
    </source>
</evidence>
<protein>
    <submittedName>
        <fullName evidence="2">Uncharacterized protein</fullName>
    </submittedName>
</protein>
<name>A0A9P6GYG0_9MICR</name>
<evidence type="ECO:0000313" key="2">
    <source>
        <dbReference type="EMBL" id="KAF9762019.1"/>
    </source>
</evidence>
<organism evidence="2 3">
    <name type="scientific">Nosema granulosis</name>
    <dbReference type="NCBI Taxonomy" id="83296"/>
    <lineage>
        <taxon>Eukaryota</taxon>
        <taxon>Fungi</taxon>
        <taxon>Fungi incertae sedis</taxon>
        <taxon>Microsporidia</taxon>
        <taxon>Nosematidae</taxon>
        <taxon>Nosema</taxon>
    </lineage>
</organism>
<dbReference type="EMBL" id="SBJO01000223">
    <property type="protein sequence ID" value="KAF9762019.1"/>
    <property type="molecule type" value="Genomic_DNA"/>
</dbReference>
<gene>
    <name evidence="2" type="ORF">NGRA_2273</name>
</gene>
<accession>A0A9P6GYG0</accession>
<feature type="region of interest" description="Disordered" evidence="1">
    <location>
        <begin position="74"/>
        <end position="106"/>
    </location>
</feature>